<evidence type="ECO:0000313" key="2">
    <source>
        <dbReference type="Proteomes" id="UP000789342"/>
    </source>
</evidence>
<proteinExistence type="predicted"/>
<reference evidence="1" key="1">
    <citation type="submission" date="2021-06" db="EMBL/GenBank/DDBJ databases">
        <authorList>
            <person name="Kallberg Y."/>
            <person name="Tangrot J."/>
            <person name="Rosling A."/>
        </authorList>
    </citation>
    <scope>NUCLEOTIDE SEQUENCE</scope>
    <source>
        <strain evidence="1">CL551</strain>
    </source>
</reference>
<organism evidence="1 2">
    <name type="scientific">Acaulospora morrowiae</name>
    <dbReference type="NCBI Taxonomy" id="94023"/>
    <lineage>
        <taxon>Eukaryota</taxon>
        <taxon>Fungi</taxon>
        <taxon>Fungi incertae sedis</taxon>
        <taxon>Mucoromycota</taxon>
        <taxon>Glomeromycotina</taxon>
        <taxon>Glomeromycetes</taxon>
        <taxon>Diversisporales</taxon>
        <taxon>Acaulosporaceae</taxon>
        <taxon>Acaulospora</taxon>
    </lineage>
</organism>
<sequence>MSALPPSSITSPQELLNHDLHNMEKKKETYNFADNINTERETGTIF</sequence>
<dbReference type="AlphaFoldDB" id="A0A9N9HY60"/>
<dbReference type="EMBL" id="CAJVPV010019553">
    <property type="protein sequence ID" value="CAG8711505.1"/>
    <property type="molecule type" value="Genomic_DNA"/>
</dbReference>
<evidence type="ECO:0000313" key="1">
    <source>
        <dbReference type="EMBL" id="CAG8711505.1"/>
    </source>
</evidence>
<dbReference type="Proteomes" id="UP000789342">
    <property type="component" value="Unassembled WGS sequence"/>
</dbReference>
<gene>
    <name evidence="1" type="ORF">AMORRO_LOCUS12716</name>
</gene>
<comment type="caution">
    <text evidence="1">The sequence shown here is derived from an EMBL/GenBank/DDBJ whole genome shotgun (WGS) entry which is preliminary data.</text>
</comment>
<protein>
    <submittedName>
        <fullName evidence="1">4676_t:CDS:1</fullName>
    </submittedName>
</protein>
<accession>A0A9N9HY60</accession>
<name>A0A9N9HY60_9GLOM</name>
<keyword evidence="2" id="KW-1185">Reference proteome</keyword>